<accession>A0AAN1IEB4</accession>
<dbReference type="PANTHER" id="PTHR11839">
    <property type="entry name" value="UDP/ADP-SUGAR PYROPHOSPHATASE"/>
    <property type="match status" value="1"/>
</dbReference>
<reference evidence="4 5" key="1">
    <citation type="submission" date="2017-09" db="EMBL/GenBank/DDBJ databases">
        <title>Comparative genomics and methylome analysis of the gut commensal Bifidobacterium breve.</title>
        <authorList>
            <person name="Bottacini F."/>
            <person name="Morrissey R."/>
            <person name="Roberts R.J."/>
            <person name="James K."/>
            <person name="van Breen J."/>
            <person name="Egan M."/>
            <person name="Lambert J."/>
            <person name="van Limpt K."/>
            <person name="Stanton C."/>
            <person name="Knol J."/>
            <person name="O' Connell Motherway M."/>
            <person name="van Sinderen D."/>
        </authorList>
    </citation>
    <scope>NUCLEOTIDE SEQUENCE [LARGE SCALE GENOMIC DNA]</scope>
    <source>
        <strain evidence="4 5">DRBB29</strain>
    </source>
</reference>
<dbReference type="InterPro" id="IPR015797">
    <property type="entry name" value="NUDIX_hydrolase-like_dom_sf"/>
</dbReference>
<dbReference type="AlphaFoldDB" id="A0AAN1IEB4"/>
<dbReference type="Gene3D" id="3.90.79.10">
    <property type="entry name" value="Nucleoside Triphosphate Pyrophosphohydrolase"/>
    <property type="match status" value="1"/>
</dbReference>
<dbReference type="Proteomes" id="UP000232496">
    <property type="component" value="Chromosome"/>
</dbReference>
<dbReference type="PROSITE" id="PS51462">
    <property type="entry name" value="NUDIX"/>
    <property type="match status" value="1"/>
</dbReference>
<dbReference type="EMBL" id="CP023198">
    <property type="protein sequence ID" value="AUE18431.1"/>
    <property type="molecule type" value="Genomic_DNA"/>
</dbReference>
<protein>
    <submittedName>
        <fullName evidence="4">ADP-ribose pyrophosphatase</fullName>
    </submittedName>
</protein>
<organism evidence="4 5">
    <name type="scientific">Bifidobacterium breve</name>
    <dbReference type="NCBI Taxonomy" id="1685"/>
    <lineage>
        <taxon>Bacteria</taxon>
        <taxon>Bacillati</taxon>
        <taxon>Actinomycetota</taxon>
        <taxon>Actinomycetes</taxon>
        <taxon>Bifidobacteriales</taxon>
        <taxon>Bifidobacteriaceae</taxon>
        <taxon>Bifidobacterium</taxon>
    </lineage>
</organism>
<dbReference type="RefSeq" id="WP_065463799.1">
    <property type="nucleotide sequence ID" value="NZ_BCXU01000003.1"/>
</dbReference>
<dbReference type="InterPro" id="IPR000086">
    <property type="entry name" value="NUDIX_hydrolase_dom"/>
</dbReference>
<proteinExistence type="predicted"/>
<dbReference type="PANTHER" id="PTHR11839:SF18">
    <property type="entry name" value="NUDIX HYDROLASE DOMAIN-CONTAINING PROTEIN"/>
    <property type="match status" value="1"/>
</dbReference>
<dbReference type="Pfam" id="PF00293">
    <property type="entry name" value="NUDIX"/>
    <property type="match status" value="1"/>
</dbReference>
<name>A0AAN1IEB4_BIFBR</name>
<evidence type="ECO:0000256" key="1">
    <source>
        <dbReference type="ARBA" id="ARBA00001946"/>
    </source>
</evidence>
<feature type="domain" description="Nudix hydrolase" evidence="3">
    <location>
        <begin position="54"/>
        <end position="185"/>
    </location>
</feature>
<dbReference type="SUPFAM" id="SSF55811">
    <property type="entry name" value="Nudix"/>
    <property type="match status" value="1"/>
</dbReference>
<evidence type="ECO:0000259" key="3">
    <source>
        <dbReference type="PROSITE" id="PS51462"/>
    </source>
</evidence>
<sequence length="201" mass="22894">MSNETYRQFDPWRPSPVKEISRRQIVETHYFNVDHVSYESNQIGSFERYFVQELNGDTVAVLAVTEDGMIPLVEQYRIANHRWTLEIPAGHANNPSERPTDVAKRKLAEEAGFDADKFTQFTRFMNTPSYSTQHTSIFFATGLKPVSRQEIGPETPRSDVRLVSVDEAYEMVVNGTILDAKTVIAILRLKSGSLQHLNDSQ</sequence>
<evidence type="ECO:0000256" key="2">
    <source>
        <dbReference type="ARBA" id="ARBA00022801"/>
    </source>
</evidence>
<dbReference type="GO" id="GO:0016787">
    <property type="term" value="F:hydrolase activity"/>
    <property type="evidence" value="ECO:0007669"/>
    <property type="project" value="UniProtKB-KW"/>
</dbReference>
<dbReference type="GO" id="GO:0019693">
    <property type="term" value="P:ribose phosphate metabolic process"/>
    <property type="evidence" value="ECO:0007669"/>
    <property type="project" value="TreeGrafter"/>
</dbReference>
<comment type="cofactor">
    <cofactor evidence="1">
        <name>Mg(2+)</name>
        <dbReference type="ChEBI" id="CHEBI:18420"/>
    </cofactor>
</comment>
<gene>
    <name evidence="4" type="ORF">DRBB29_0873</name>
</gene>
<keyword evidence="2" id="KW-0378">Hydrolase</keyword>
<evidence type="ECO:0000313" key="5">
    <source>
        <dbReference type="Proteomes" id="UP000232496"/>
    </source>
</evidence>
<dbReference type="CDD" id="cd24161">
    <property type="entry name" value="NUDIX_ADPRase_Ndx2"/>
    <property type="match status" value="1"/>
</dbReference>
<dbReference type="GO" id="GO:0006753">
    <property type="term" value="P:nucleoside phosphate metabolic process"/>
    <property type="evidence" value="ECO:0007669"/>
    <property type="project" value="TreeGrafter"/>
</dbReference>
<evidence type="ECO:0000313" key="4">
    <source>
        <dbReference type="EMBL" id="AUE18431.1"/>
    </source>
</evidence>